<evidence type="ECO:0008006" key="4">
    <source>
        <dbReference type="Google" id="ProtNLM"/>
    </source>
</evidence>
<dbReference type="Pfam" id="PF12836">
    <property type="entry name" value="HHH_3"/>
    <property type="match status" value="2"/>
</dbReference>
<dbReference type="InterPro" id="IPR051675">
    <property type="entry name" value="Endo/Exo/Phosphatase_dom_1"/>
</dbReference>
<feature type="transmembrane region" description="Helical" evidence="1">
    <location>
        <begin position="21"/>
        <end position="42"/>
    </location>
</feature>
<keyword evidence="1" id="KW-0812">Transmembrane</keyword>
<dbReference type="PANTHER" id="PTHR21180:SF32">
    <property type="entry name" value="ENDONUCLEASE_EXONUCLEASE_PHOSPHATASE FAMILY DOMAIN-CONTAINING PROTEIN 1"/>
    <property type="match status" value="1"/>
</dbReference>
<evidence type="ECO:0000313" key="3">
    <source>
        <dbReference type="Proteomes" id="UP000278351"/>
    </source>
</evidence>
<dbReference type="Gene3D" id="1.10.150.280">
    <property type="entry name" value="AF1531-like domain"/>
    <property type="match status" value="2"/>
</dbReference>
<keyword evidence="3" id="KW-1185">Reference proteome</keyword>
<protein>
    <recommendedName>
        <fullName evidence="4">Helix-hairpin-helix domain-containing protein</fullName>
    </recommendedName>
</protein>
<dbReference type="GO" id="GO:0015627">
    <property type="term" value="C:type II protein secretion system complex"/>
    <property type="evidence" value="ECO:0007669"/>
    <property type="project" value="TreeGrafter"/>
</dbReference>
<name>A0A3N4Q3C6_9BACT</name>
<keyword evidence="1" id="KW-1133">Transmembrane helix</keyword>
<proteinExistence type="predicted"/>
<comment type="caution">
    <text evidence="2">The sequence shown here is derived from an EMBL/GenBank/DDBJ whole genome shotgun (WGS) entry which is preliminary data.</text>
</comment>
<sequence length="290" mass="33918">MFVPNKTLREFFDFSRRERTGIACLLILIVLIYCLPYGWGYLSEGRARSDTAGFHEAALAVDNMMRKDSAALARRRKNSYDSSRYRYRKYAFNRDHDRYRNGQYAYGRGRWHDARDSARYGYWSGYRKYERGRPYVSDSSRSIGRERSPGKTIPFRKPLLIDINAADSAQWERLPLIGPVLAQRIVRFRERLGGFHEVAQVGETYGLADSVFKKIQGMLVLGEVSLRKTDLNQTDEKSLADHPYINTKLARLIVRYRNNHGPFRHLNELRGIALVDDSIYRKLEKYLEVR</sequence>
<dbReference type="SUPFAM" id="SSF47781">
    <property type="entry name" value="RuvA domain 2-like"/>
    <property type="match status" value="2"/>
</dbReference>
<dbReference type="AlphaFoldDB" id="A0A3N4Q3C6"/>
<dbReference type="Proteomes" id="UP000278351">
    <property type="component" value="Unassembled WGS sequence"/>
</dbReference>
<reference evidence="2 3" key="1">
    <citation type="submission" date="2018-11" db="EMBL/GenBank/DDBJ databases">
        <title>Chitinophaga lutea sp.nov., isolate from arsenic contaminated soil.</title>
        <authorList>
            <person name="Zong Y."/>
        </authorList>
    </citation>
    <scope>NUCLEOTIDE SEQUENCE [LARGE SCALE GENOMIC DNA]</scope>
    <source>
        <strain evidence="2 3">ZY74</strain>
    </source>
</reference>
<keyword evidence="1" id="KW-0472">Membrane</keyword>
<evidence type="ECO:0000313" key="2">
    <source>
        <dbReference type="EMBL" id="RPE14085.1"/>
    </source>
</evidence>
<dbReference type="EMBL" id="RPDH01000001">
    <property type="protein sequence ID" value="RPE14085.1"/>
    <property type="molecule type" value="Genomic_DNA"/>
</dbReference>
<gene>
    <name evidence="2" type="ORF">EGT74_11420</name>
</gene>
<organism evidence="2 3">
    <name type="scientific">Chitinophaga lutea</name>
    <dbReference type="NCBI Taxonomy" id="2488634"/>
    <lineage>
        <taxon>Bacteria</taxon>
        <taxon>Pseudomonadati</taxon>
        <taxon>Bacteroidota</taxon>
        <taxon>Chitinophagia</taxon>
        <taxon>Chitinophagales</taxon>
        <taxon>Chitinophagaceae</taxon>
        <taxon>Chitinophaga</taxon>
    </lineage>
</organism>
<dbReference type="GO" id="GO:0015628">
    <property type="term" value="P:protein secretion by the type II secretion system"/>
    <property type="evidence" value="ECO:0007669"/>
    <property type="project" value="TreeGrafter"/>
</dbReference>
<dbReference type="InterPro" id="IPR010994">
    <property type="entry name" value="RuvA_2-like"/>
</dbReference>
<accession>A0A3N4Q3C6</accession>
<dbReference type="PANTHER" id="PTHR21180">
    <property type="entry name" value="ENDONUCLEASE/EXONUCLEASE/PHOSPHATASE FAMILY DOMAIN-CONTAINING PROTEIN 1"/>
    <property type="match status" value="1"/>
</dbReference>
<evidence type="ECO:0000256" key="1">
    <source>
        <dbReference type="SAM" id="Phobius"/>
    </source>
</evidence>